<comment type="caution">
    <text evidence="2">The sequence shown here is derived from an EMBL/GenBank/DDBJ whole genome shotgun (WGS) entry which is preliminary data.</text>
</comment>
<evidence type="ECO:0000256" key="1">
    <source>
        <dbReference type="SAM" id="Phobius"/>
    </source>
</evidence>
<accession>A0AA35UWN6</accession>
<protein>
    <submittedName>
        <fullName evidence="2">Uncharacterized protein</fullName>
    </submittedName>
</protein>
<dbReference type="EMBL" id="CATKSH010000010">
    <property type="protein sequence ID" value="CAI9121045.1"/>
    <property type="molecule type" value="Genomic_DNA"/>
</dbReference>
<feature type="transmembrane region" description="Helical" evidence="1">
    <location>
        <begin position="12"/>
        <end position="34"/>
    </location>
</feature>
<reference evidence="2" key="1">
    <citation type="submission" date="2023-03" db="EMBL/GenBank/DDBJ databases">
        <authorList>
            <person name="Cleenwerck I."/>
        </authorList>
    </citation>
    <scope>NUCLEOTIDE SEQUENCE</scope>
    <source>
        <strain evidence="2">LMG 32879</strain>
    </source>
</reference>
<dbReference type="AlphaFoldDB" id="A0AA35UWN6"/>
<dbReference type="RefSeq" id="WP_289842160.1">
    <property type="nucleotide sequence ID" value="NZ_CATKSH010000010.1"/>
</dbReference>
<keyword evidence="3" id="KW-1185">Reference proteome</keyword>
<keyword evidence="1" id="KW-0472">Membrane</keyword>
<name>A0AA35UWN6_9PROT</name>
<sequence>MANKVKDDVPVIGYRALVIMHIFLATFIGLVAWLDWSLPR</sequence>
<proteinExistence type="predicted"/>
<evidence type="ECO:0000313" key="2">
    <source>
        <dbReference type="EMBL" id="CAI9121045.1"/>
    </source>
</evidence>
<gene>
    <name evidence="2" type="ORF">LMG32879_001889</name>
</gene>
<dbReference type="Proteomes" id="UP001176960">
    <property type="component" value="Unassembled WGS sequence"/>
</dbReference>
<keyword evidence="1" id="KW-0812">Transmembrane</keyword>
<keyword evidence="1" id="KW-1133">Transmembrane helix</keyword>
<organism evidence="2 3">
    <name type="scientific">Brytella acorum</name>
    <dbReference type="NCBI Taxonomy" id="2959299"/>
    <lineage>
        <taxon>Bacteria</taxon>
        <taxon>Pseudomonadati</taxon>
        <taxon>Pseudomonadota</taxon>
        <taxon>Alphaproteobacteria</taxon>
        <taxon>Acetobacterales</taxon>
        <taxon>Acetobacteraceae</taxon>
        <taxon>Brytella</taxon>
    </lineage>
</organism>
<evidence type="ECO:0000313" key="3">
    <source>
        <dbReference type="Proteomes" id="UP001176960"/>
    </source>
</evidence>